<feature type="region of interest" description="Disordered" evidence="1">
    <location>
        <begin position="870"/>
        <end position="920"/>
    </location>
</feature>
<feature type="compositionally biased region" description="Low complexity" evidence="1">
    <location>
        <begin position="911"/>
        <end position="920"/>
    </location>
</feature>
<comment type="caution">
    <text evidence="2">The sequence shown here is derived from an EMBL/GenBank/DDBJ whole genome shotgun (WGS) entry which is preliminary data.</text>
</comment>
<feature type="compositionally biased region" description="Basic and acidic residues" evidence="1">
    <location>
        <begin position="554"/>
        <end position="566"/>
    </location>
</feature>
<feature type="compositionally biased region" description="Basic residues" evidence="1">
    <location>
        <begin position="618"/>
        <end position="628"/>
    </location>
</feature>
<feature type="compositionally biased region" description="Low complexity" evidence="1">
    <location>
        <begin position="719"/>
        <end position="728"/>
    </location>
</feature>
<feature type="compositionally biased region" description="Basic and acidic residues" evidence="1">
    <location>
        <begin position="276"/>
        <end position="294"/>
    </location>
</feature>
<organism evidence="2 3">
    <name type="scientific">Podospora australis</name>
    <dbReference type="NCBI Taxonomy" id="1536484"/>
    <lineage>
        <taxon>Eukaryota</taxon>
        <taxon>Fungi</taxon>
        <taxon>Dikarya</taxon>
        <taxon>Ascomycota</taxon>
        <taxon>Pezizomycotina</taxon>
        <taxon>Sordariomycetes</taxon>
        <taxon>Sordariomycetidae</taxon>
        <taxon>Sordariales</taxon>
        <taxon>Podosporaceae</taxon>
        <taxon>Podospora</taxon>
    </lineage>
</organism>
<dbReference type="AlphaFoldDB" id="A0AAN7ANM9"/>
<feature type="compositionally biased region" description="Polar residues" evidence="1">
    <location>
        <begin position="567"/>
        <end position="594"/>
    </location>
</feature>
<protein>
    <submittedName>
        <fullName evidence="2">Uncharacterized protein</fullName>
    </submittedName>
</protein>
<feature type="compositionally biased region" description="Basic and acidic residues" evidence="1">
    <location>
        <begin position="732"/>
        <end position="752"/>
    </location>
</feature>
<proteinExistence type="predicted"/>
<dbReference type="EMBL" id="MU864353">
    <property type="protein sequence ID" value="KAK4192772.1"/>
    <property type="molecule type" value="Genomic_DNA"/>
</dbReference>
<feature type="compositionally biased region" description="Basic and acidic residues" evidence="1">
    <location>
        <begin position="157"/>
        <end position="168"/>
    </location>
</feature>
<sequence>MSSNNPDGAPAAPSPVPAPASRMSLAHRSAQEVLQRPLSESLQKLRRAQCALVRGRRKRKSKVRVSFRDSMTSQRYVETRRNLRQLQPSVPQKDAAFPQRKSVRQPPSSSHKQGGCLGSPSKPPPPPPKNDAADNGPPHDTMPESSDQPSVKPPKPKGKEHGDAKQEDAQASSSSKSKVPALKRHPVQAAPAPGVPRYSVFPRPTHQTRPSVSEKPMLPADPEHAESIRRSLSQQKRLSSLVPAENLPPSNATAQVQKPLPTSPTTAAKTKPVKPLTRDDPNSQPRSSDRILDKFARELEEFAKSTEAFSKGLTLTPTERAPVSTPTTTQTQISVRTVQELLPYRQQFQEAGLAVTSAEQKAPEKLGRHPQQQNDLAGDTLLKYDGNSEPTPVVSFTSKESRSCTTIHKPRNNPVSLTMNEEVPETKRKKNVTKAAAYEQISSDNQGTASGSSSTLTGTTNMGCVQEKAIGPRPSTVFLATEPLSTTPLSPQPSSSKGTRDASEDTQAPQTSGAYTKLQSSSGTERTQLLSRAEKADQAEQTTSSNSSTSKSSKGKELAYGDEKTDTTPPTLSTSRISSQVRRGVSLSSKTSWVLGTRQLPMAPPTTITEEKEPSPAKRQKSTHKLSIHQHSITIAPVTRTKEIGAAQTTASVKLSISSKPELLTETWKHALGTPSSLEKALDDVVRKLDAMEERRASGSSEGRNSRSKGMSSKPPSSTQRLQRATAIRQRRIAEGATREGDREGEGERERASQQLQPPVPKLLPPINSMLNAMTPPPPMPPPKNQQHQQQQRGSREPGRHMVVPPRGQNQLGCMPPEEDRDISDRDVLKGLKVICAASADADFDALIQNQTGLRLRRFLADLKTFEHLSENTGAGGPNMNTHPRMSRRRGVERRKRQAQAERESRRRSLRMMGSLLVRG</sequence>
<feature type="compositionally biased region" description="Polar residues" evidence="1">
    <location>
        <begin position="505"/>
        <end position="530"/>
    </location>
</feature>
<evidence type="ECO:0000256" key="1">
    <source>
        <dbReference type="SAM" id="MobiDB-lite"/>
    </source>
</evidence>
<evidence type="ECO:0000313" key="2">
    <source>
        <dbReference type="EMBL" id="KAK4192772.1"/>
    </source>
</evidence>
<feature type="region of interest" description="Disordered" evidence="1">
    <location>
        <begin position="386"/>
        <end position="629"/>
    </location>
</feature>
<feature type="compositionally biased region" description="Low complexity" evidence="1">
    <location>
        <begin position="542"/>
        <end position="552"/>
    </location>
</feature>
<reference evidence="2" key="1">
    <citation type="journal article" date="2023" name="Mol. Phylogenet. Evol.">
        <title>Genome-scale phylogeny and comparative genomics of the fungal order Sordariales.</title>
        <authorList>
            <person name="Hensen N."/>
            <person name="Bonometti L."/>
            <person name="Westerberg I."/>
            <person name="Brannstrom I.O."/>
            <person name="Guillou S."/>
            <person name="Cros-Aarteil S."/>
            <person name="Calhoun S."/>
            <person name="Haridas S."/>
            <person name="Kuo A."/>
            <person name="Mondo S."/>
            <person name="Pangilinan J."/>
            <person name="Riley R."/>
            <person name="LaButti K."/>
            <person name="Andreopoulos B."/>
            <person name="Lipzen A."/>
            <person name="Chen C."/>
            <person name="Yan M."/>
            <person name="Daum C."/>
            <person name="Ng V."/>
            <person name="Clum A."/>
            <person name="Steindorff A."/>
            <person name="Ohm R.A."/>
            <person name="Martin F."/>
            <person name="Silar P."/>
            <person name="Natvig D.O."/>
            <person name="Lalanne C."/>
            <person name="Gautier V."/>
            <person name="Ament-Velasquez S.L."/>
            <person name="Kruys A."/>
            <person name="Hutchinson M.I."/>
            <person name="Powell A.J."/>
            <person name="Barry K."/>
            <person name="Miller A.N."/>
            <person name="Grigoriev I.V."/>
            <person name="Debuchy R."/>
            <person name="Gladieux P."/>
            <person name="Hiltunen Thoren M."/>
            <person name="Johannesson H."/>
        </authorList>
    </citation>
    <scope>NUCLEOTIDE SEQUENCE</scope>
    <source>
        <strain evidence="2">PSN309</strain>
    </source>
</reference>
<name>A0AAN7ANM9_9PEZI</name>
<feature type="compositionally biased region" description="Basic residues" evidence="1">
    <location>
        <begin position="885"/>
        <end position="898"/>
    </location>
</feature>
<reference evidence="2" key="2">
    <citation type="submission" date="2023-05" db="EMBL/GenBank/DDBJ databases">
        <authorList>
            <consortium name="Lawrence Berkeley National Laboratory"/>
            <person name="Steindorff A."/>
            <person name="Hensen N."/>
            <person name="Bonometti L."/>
            <person name="Westerberg I."/>
            <person name="Brannstrom I.O."/>
            <person name="Guillou S."/>
            <person name="Cros-Aarteil S."/>
            <person name="Calhoun S."/>
            <person name="Haridas S."/>
            <person name="Kuo A."/>
            <person name="Mondo S."/>
            <person name="Pangilinan J."/>
            <person name="Riley R."/>
            <person name="Labutti K."/>
            <person name="Andreopoulos B."/>
            <person name="Lipzen A."/>
            <person name="Chen C."/>
            <person name="Yanf M."/>
            <person name="Daum C."/>
            <person name="Ng V."/>
            <person name="Clum A."/>
            <person name="Ohm R."/>
            <person name="Martin F."/>
            <person name="Silar P."/>
            <person name="Natvig D."/>
            <person name="Lalanne C."/>
            <person name="Gautier V."/>
            <person name="Ament-Velasquez S.L."/>
            <person name="Kruys A."/>
            <person name="Hutchinson M.I."/>
            <person name="Powell A.J."/>
            <person name="Barry K."/>
            <person name="Miller A.N."/>
            <person name="Grigoriev I.V."/>
            <person name="Debuchy R."/>
            <person name="Gladieux P."/>
            <person name="Thoren M.H."/>
            <person name="Johannesson H."/>
        </authorList>
    </citation>
    <scope>NUCLEOTIDE SEQUENCE</scope>
    <source>
        <strain evidence="2">PSN309</strain>
    </source>
</reference>
<feature type="compositionally biased region" description="Low complexity" evidence="1">
    <location>
        <begin position="258"/>
        <end position="275"/>
    </location>
</feature>
<evidence type="ECO:0000313" key="3">
    <source>
        <dbReference type="Proteomes" id="UP001302126"/>
    </source>
</evidence>
<feature type="region of interest" description="Disordered" evidence="1">
    <location>
        <begin position="693"/>
        <end position="817"/>
    </location>
</feature>
<accession>A0AAN7ANM9</accession>
<feature type="compositionally biased region" description="Low complexity" evidence="1">
    <location>
        <begin position="483"/>
        <end position="496"/>
    </location>
</feature>
<feature type="region of interest" description="Disordered" evidence="1">
    <location>
        <begin position="1"/>
        <end position="294"/>
    </location>
</feature>
<feature type="compositionally biased region" description="Basic residues" evidence="1">
    <location>
        <begin position="54"/>
        <end position="65"/>
    </location>
</feature>
<feature type="compositionally biased region" description="Pro residues" evidence="1">
    <location>
        <begin position="775"/>
        <end position="784"/>
    </location>
</feature>
<feature type="compositionally biased region" description="Polar residues" evidence="1">
    <location>
        <begin position="388"/>
        <end position="406"/>
    </location>
</feature>
<feature type="compositionally biased region" description="Low complexity" evidence="1">
    <location>
        <begin position="230"/>
        <end position="241"/>
    </location>
</feature>
<feature type="compositionally biased region" description="Polar residues" evidence="1">
    <location>
        <begin position="698"/>
        <end position="718"/>
    </location>
</feature>
<feature type="compositionally biased region" description="Low complexity" evidence="1">
    <location>
        <begin position="447"/>
        <end position="460"/>
    </location>
</feature>
<feature type="region of interest" description="Disordered" evidence="1">
    <location>
        <begin position="310"/>
        <end position="331"/>
    </location>
</feature>
<keyword evidence="3" id="KW-1185">Reference proteome</keyword>
<dbReference type="Proteomes" id="UP001302126">
    <property type="component" value="Unassembled WGS sequence"/>
</dbReference>
<gene>
    <name evidence="2" type="ORF">QBC35DRAFT_549711</name>
</gene>